<proteinExistence type="predicted"/>
<accession>A0A0E9RG25</accession>
<dbReference type="AlphaFoldDB" id="A0A0E9RG25"/>
<sequence>MKEKKNASPTMKWSLRGRPLGDR</sequence>
<name>A0A0E9RG25_ANGAN</name>
<reference evidence="2" key="1">
    <citation type="submission" date="2014-11" db="EMBL/GenBank/DDBJ databases">
        <authorList>
            <person name="Amaro Gonzalez C."/>
        </authorList>
    </citation>
    <scope>NUCLEOTIDE SEQUENCE</scope>
</reference>
<reference evidence="2" key="2">
    <citation type="journal article" date="2015" name="Fish Shellfish Immunol.">
        <title>Early steps in the European eel (Anguilla anguilla)-Vibrio vulnificus interaction in the gills: Role of the RtxA13 toxin.</title>
        <authorList>
            <person name="Callol A."/>
            <person name="Pajuelo D."/>
            <person name="Ebbesson L."/>
            <person name="Teles M."/>
            <person name="MacKenzie S."/>
            <person name="Amaro C."/>
        </authorList>
    </citation>
    <scope>NUCLEOTIDE SEQUENCE</scope>
</reference>
<dbReference type="EMBL" id="GBXM01080481">
    <property type="protein sequence ID" value="JAH28096.1"/>
    <property type="molecule type" value="Transcribed_RNA"/>
</dbReference>
<evidence type="ECO:0000256" key="1">
    <source>
        <dbReference type="SAM" id="MobiDB-lite"/>
    </source>
</evidence>
<evidence type="ECO:0000313" key="2">
    <source>
        <dbReference type="EMBL" id="JAH28096.1"/>
    </source>
</evidence>
<organism evidence="2">
    <name type="scientific">Anguilla anguilla</name>
    <name type="common">European freshwater eel</name>
    <name type="synonym">Muraena anguilla</name>
    <dbReference type="NCBI Taxonomy" id="7936"/>
    <lineage>
        <taxon>Eukaryota</taxon>
        <taxon>Metazoa</taxon>
        <taxon>Chordata</taxon>
        <taxon>Craniata</taxon>
        <taxon>Vertebrata</taxon>
        <taxon>Euteleostomi</taxon>
        <taxon>Actinopterygii</taxon>
        <taxon>Neopterygii</taxon>
        <taxon>Teleostei</taxon>
        <taxon>Anguilliformes</taxon>
        <taxon>Anguillidae</taxon>
        <taxon>Anguilla</taxon>
    </lineage>
</organism>
<feature type="region of interest" description="Disordered" evidence="1">
    <location>
        <begin position="1"/>
        <end position="23"/>
    </location>
</feature>
<protein>
    <submittedName>
        <fullName evidence="2">Uncharacterized protein</fullName>
    </submittedName>
</protein>